<dbReference type="AlphaFoldDB" id="A0A433JE06"/>
<dbReference type="EMBL" id="RZIJ01000002">
    <property type="protein sequence ID" value="RUQ75132.1"/>
    <property type="molecule type" value="Genomic_DNA"/>
</dbReference>
<feature type="region of interest" description="Disordered" evidence="1">
    <location>
        <begin position="132"/>
        <end position="151"/>
    </location>
</feature>
<dbReference type="Pfam" id="PF11306">
    <property type="entry name" value="DUF3108"/>
    <property type="match status" value="1"/>
</dbReference>
<dbReference type="RefSeq" id="WP_126995215.1">
    <property type="nucleotide sequence ID" value="NZ_JBNPXW010000002.1"/>
</dbReference>
<keyword evidence="4" id="KW-1185">Reference proteome</keyword>
<feature type="compositionally biased region" description="Basic and acidic residues" evidence="1">
    <location>
        <begin position="142"/>
        <end position="151"/>
    </location>
</feature>
<feature type="chain" id="PRO_5019385645" evidence="2">
    <location>
        <begin position="38"/>
        <end position="295"/>
    </location>
</feature>
<dbReference type="OrthoDB" id="7630100at2"/>
<dbReference type="InterPro" id="IPR021457">
    <property type="entry name" value="DUF3108"/>
</dbReference>
<gene>
    <name evidence="3" type="ORF">EJ913_04575</name>
</gene>
<organism evidence="3 4">
    <name type="scientific">Azospirillum doebereinerae</name>
    <dbReference type="NCBI Taxonomy" id="92933"/>
    <lineage>
        <taxon>Bacteria</taxon>
        <taxon>Pseudomonadati</taxon>
        <taxon>Pseudomonadota</taxon>
        <taxon>Alphaproteobacteria</taxon>
        <taxon>Rhodospirillales</taxon>
        <taxon>Azospirillaceae</taxon>
        <taxon>Azospirillum</taxon>
    </lineage>
</organism>
<evidence type="ECO:0000256" key="2">
    <source>
        <dbReference type="SAM" id="SignalP"/>
    </source>
</evidence>
<evidence type="ECO:0000256" key="1">
    <source>
        <dbReference type="SAM" id="MobiDB-lite"/>
    </source>
</evidence>
<reference evidence="3 4" key="1">
    <citation type="submission" date="2018-12" db="EMBL/GenBank/DDBJ databases">
        <authorList>
            <person name="Yang Y."/>
        </authorList>
    </citation>
    <scope>NUCLEOTIDE SEQUENCE [LARGE SCALE GENOMIC DNA]</scope>
    <source>
        <strain evidence="3 4">GSF71</strain>
    </source>
</reference>
<protein>
    <submittedName>
        <fullName evidence="3">DUF3108 domain-containing protein</fullName>
    </submittedName>
</protein>
<keyword evidence="2" id="KW-0732">Signal</keyword>
<comment type="caution">
    <text evidence="3">The sequence shown here is derived from an EMBL/GenBank/DDBJ whole genome shotgun (WGS) entry which is preliminary data.</text>
</comment>
<accession>A0A433JE06</accession>
<proteinExistence type="predicted"/>
<sequence>MPSPSHTRRPDIRQFRASALAVALAGLLSVQPGTASAGPVSATYRVHVGGVAVLDVAATLEMTGVAYKMEVKAQTDGFLGRMFPWQTVSRSEGAVRPDRLVPARHSQSSVFRGKPRSVTLEYDGQGNVAATVLPPPEEDDRDPVPDAQKRGAYDPLSGFLAVLTAAARGEACTRSLPVYDGRRRYDMIFEDVGPRLVGASRYSVFAGAARQCRVSYRPVAGYGKNPPSGAFWRRESGPSERPPADLWLAPVVPGEPPLPVRLETESDLGAVVIHLTGVTLPGGSPSGGTPTPAPR</sequence>
<name>A0A433JE06_9PROT</name>
<dbReference type="Proteomes" id="UP000280346">
    <property type="component" value="Unassembled WGS sequence"/>
</dbReference>
<evidence type="ECO:0000313" key="3">
    <source>
        <dbReference type="EMBL" id="RUQ75132.1"/>
    </source>
</evidence>
<evidence type="ECO:0000313" key="4">
    <source>
        <dbReference type="Proteomes" id="UP000280346"/>
    </source>
</evidence>
<feature type="signal peptide" evidence="2">
    <location>
        <begin position="1"/>
        <end position="37"/>
    </location>
</feature>